<protein>
    <submittedName>
        <fullName evidence="2">Uncharacterized protein</fullName>
    </submittedName>
</protein>
<dbReference type="Proteomes" id="UP000095280">
    <property type="component" value="Unplaced"/>
</dbReference>
<organism evidence="1 2">
    <name type="scientific">Macrostomum lignano</name>
    <dbReference type="NCBI Taxonomy" id="282301"/>
    <lineage>
        <taxon>Eukaryota</taxon>
        <taxon>Metazoa</taxon>
        <taxon>Spiralia</taxon>
        <taxon>Lophotrochozoa</taxon>
        <taxon>Platyhelminthes</taxon>
        <taxon>Rhabditophora</taxon>
        <taxon>Macrostomorpha</taxon>
        <taxon>Macrostomida</taxon>
        <taxon>Macrostomidae</taxon>
        <taxon>Macrostomum</taxon>
    </lineage>
</organism>
<accession>A0A1I8F314</accession>
<proteinExistence type="predicted"/>
<keyword evidence="1" id="KW-1185">Reference proteome</keyword>
<dbReference type="WBParaSite" id="maker-unitig_13045-snap-gene-0.3-mRNA-1">
    <property type="protein sequence ID" value="maker-unitig_13045-snap-gene-0.3-mRNA-1"/>
    <property type="gene ID" value="maker-unitig_13045-snap-gene-0.3"/>
</dbReference>
<evidence type="ECO:0000313" key="2">
    <source>
        <dbReference type="WBParaSite" id="maker-unitig_13045-snap-gene-0.3-mRNA-1"/>
    </source>
</evidence>
<sequence>CLLVQDAIVRARRSILDSSLWPEPAPRLQRPPKLPSLGDSFRRQSAYGVTSMRMPEPADAAPSPVPLSLVRVEVQRPCNESGGRLMWPSVKMNESFSARQSEHQCPGALGGAMYGLRRPSPSSSPAIRTAALPPERGLRCPTSPGSRTSAASCWTHLATLPPVRAPSCRIWYAHELSY</sequence>
<reference evidence="2" key="1">
    <citation type="submission" date="2016-11" db="UniProtKB">
        <authorList>
            <consortium name="WormBaseParasite"/>
        </authorList>
    </citation>
    <scope>IDENTIFICATION</scope>
</reference>
<name>A0A1I8F314_9PLAT</name>
<dbReference type="AlphaFoldDB" id="A0A1I8F314"/>
<evidence type="ECO:0000313" key="1">
    <source>
        <dbReference type="Proteomes" id="UP000095280"/>
    </source>
</evidence>